<accession>A0AAD8Z713</accession>
<dbReference type="InterPro" id="IPR029526">
    <property type="entry name" value="PGBD"/>
</dbReference>
<feature type="domain" description="PiggyBac transposable element-derived protein" evidence="2">
    <location>
        <begin position="2"/>
        <end position="155"/>
    </location>
</feature>
<reference evidence="3" key="1">
    <citation type="submission" date="2023-03" db="EMBL/GenBank/DDBJ databases">
        <title>Electrophorus voltai genome.</title>
        <authorList>
            <person name="Bian C."/>
        </authorList>
    </citation>
    <scope>NUCLEOTIDE SEQUENCE</scope>
    <source>
        <strain evidence="3">CB-2022</strain>
        <tissue evidence="3">Muscle</tissue>
    </source>
</reference>
<name>A0AAD8Z713_9TELE</name>
<dbReference type="Pfam" id="PF13843">
    <property type="entry name" value="DDE_Tnp_1_7"/>
    <property type="match status" value="1"/>
</dbReference>
<dbReference type="PANTHER" id="PTHR46599:SF3">
    <property type="entry name" value="PIGGYBAC TRANSPOSABLE ELEMENT-DERIVED PROTEIN 4"/>
    <property type="match status" value="1"/>
</dbReference>
<dbReference type="EMBL" id="JAROKS010000017">
    <property type="protein sequence ID" value="KAK1793780.1"/>
    <property type="molecule type" value="Genomic_DNA"/>
</dbReference>
<evidence type="ECO:0000313" key="4">
    <source>
        <dbReference type="Proteomes" id="UP001239994"/>
    </source>
</evidence>
<dbReference type="PANTHER" id="PTHR46599">
    <property type="entry name" value="PIGGYBAC TRANSPOSABLE ELEMENT-DERIVED PROTEIN 4"/>
    <property type="match status" value="1"/>
</dbReference>
<proteinExistence type="predicted"/>
<organism evidence="3 4">
    <name type="scientific">Electrophorus voltai</name>
    <dbReference type="NCBI Taxonomy" id="2609070"/>
    <lineage>
        <taxon>Eukaryota</taxon>
        <taxon>Metazoa</taxon>
        <taxon>Chordata</taxon>
        <taxon>Craniata</taxon>
        <taxon>Vertebrata</taxon>
        <taxon>Euteleostomi</taxon>
        <taxon>Actinopterygii</taxon>
        <taxon>Neopterygii</taxon>
        <taxon>Teleostei</taxon>
        <taxon>Ostariophysi</taxon>
        <taxon>Gymnotiformes</taxon>
        <taxon>Gymnotoidei</taxon>
        <taxon>Gymnotidae</taxon>
        <taxon>Electrophorus</taxon>
    </lineage>
</organism>
<feature type="region of interest" description="Disordered" evidence="1">
    <location>
        <begin position="251"/>
        <end position="278"/>
    </location>
</feature>
<sequence length="305" mass="33923">MDKRMLATKASISMKQHMKDKPTKWGYKLFVLANSSKGYTFNFSVYEGNARKPSGKGLSFDAVVNLIHVSSLGTGYTVYVDNFNTSSLLFCHLCGIGFGACETILENRIGFPKTSANALPKQAARGNMRWIRDGPLLFVKWRDTQDVTMCPTVHKAYSGKTAATDIAVVNSIIQKEMALAEAPQPKLLSGRCCVHSWLVLGDHRNPHGQKHQVPLRLPLMSQSRDQGCFPVPVCELSTEWVDLQDEPLENPDLVIRPRDREAAGPAPGEAEADGPLHDLKSGDWVVIKDLRRSRWNKPRWLGPAQ</sequence>
<gene>
    <name evidence="3" type="ORF">P4O66_001512</name>
</gene>
<evidence type="ECO:0000259" key="2">
    <source>
        <dbReference type="Pfam" id="PF13843"/>
    </source>
</evidence>
<keyword evidence="4" id="KW-1185">Reference proteome</keyword>
<evidence type="ECO:0000256" key="1">
    <source>
        <dbReference type="SAM" id="MobiDB-lite"/>
    </source>
</evidence>
<evidence type="ECO:0000313" key="3">
    <source>
        <dbReference type="EMBL" id="KAK1793780.1"/>
    </source>
</evidence>
<protein>
    <recommendedName>
        <fullName evidence="2">PiggyBac transposable element-derived protein domain-containing protein</fullName>
    </recommendedName>
</protein>
<comment type="caution">
    <text evidence="3">The sequence shown here is derived from an EMBL/GenBank/DDBJ whole genome shotgun (WGS) entry which is preliminary data.</text>
</comment>
<dbReference type="Proteomes" id="UP001239994">
    <property type="component" value="Unassembled WGS sequence"/>
</dbReference>
<dbReference type="AlphaFoldDB" id="A0AAD8Z713"/>